<keyword evidence="2" id="KW-0812">Transmembrane</keyword>
<organism evidence="3 4">
    <name type="scientific">Embleya scabrispora</name>
    <dbReference type="NCBI Taxonomy" id="159449"/>
    <lineage>
        <taxon>Bacteria</taxon>
        <taxon>Bacillati</taxon>
        <taxon>Actinomycetota</taxon>
        <taxon>Actinomycetes</taxon>
        <taxon>Kitasatosporales</taxon>
        <taxon>Streptomycetaceae</taxon>
        <taxon>Embleya</taxon>
    </lineage>
</organism>
<protein>
    <submittedName>
        <fullName evidence="3">Uncharacterized protein</fullName>
    </submittedName>
</protein>
<dbReference type="OrthoDB" id="4229635at2"/>
<reference evidence="3 4" key="1">
    <citation type="submission" date="2017-03" db="EMBL/GenBank/DDBJ databases">
        <title>Draft genome sequence of Streptomyces scabrisporus NF3, endophyte isolated from Amphipterygium adstringens.</title>
        <authorList>
            <person name="Vazquez M."/>
            <person name="Ceapa C.D."/>
            <person name="Rodriguez Luna D."/>
            <person name="Sanchez Esquivel S."/>
        </authorList>
    </citation>
    <scope>NUCLEOTIDE SEQUENCE [LARGE SCALE GENOMIC DNA]</scope>
    <source>
        <strain evidence="3 4">NF3</strain>
    </source>
</reference>
<keyword evidence="4" id="KW-1185">Reference proteome</keyword>
<name>A0A1T3NNW6_9ACTN</name>
<evidence type="ECO:0000256" key="1">
    <source>
        <dbReference type="SAM" id="MobiDB-lite"/>
    </source>
</evidence>
<evidence type="ECO:0000313" key="3">
    <source>
        <dbReference type="EMBL" id="OPC78643.1"/>
    </source>
</evidence>
<evidence type="ECO:0000256" key="2">
    <source>
        <dbReference type="SAM" id="Phobius"/>
    </source>
</evidence>
<keyword evidence="2" id="KW-1133">Transmembrane helix</keyword>
<comment type="caution">
    <text evidence="3">The sequence shown here is derived from an EMBL/GenBank/DDBJ whole genome shotgun (WGS) entry which is preliminary data.</text>
</comment>
<feature type="transmembrane region" description="Helical" evidence="2">
    <location>
        <begin position="15"/>
        <end position="37"/>
    </location>
</feature>
<dbReference type="EMBL" id="MWQN01000002">
    <property type="protein sequence ID" value="OPC78643.1"/>
    <property type="molecule type" value="Genomic_DNA"/>
</dbReference>
<evidence type="ECO:0000313" key="4">
    <source>
        <dbReference type="Proteomes" id="UP000190037"/>
    </source>
</evidence>
<dbReference type="RefSeq" id="WP_143658152.1">
    <property type="nucleotide sequence ID" value="NZ_MWQN01000002.1"/>
</dbReference>
<dbReference type="STRING" id="159449.B4N89_31205"/>
<proteinExistence type="predicted"/>
<gene>
    <name evidence="3" type="ORF">B4N89_31205</name>
</gene>
<dbReference type="Proteomes" id="UP000190037">
    <property type="component" value="Unassembled WGS sequence"/>
</dbReference>
<feature type="region of interest" description="Disordered" evidence="1">
    <location>
        <begin position="154"/>
        <end position="175"/>
    </location>
</feature>
<sequence>MEGAPGAGSAARRRVAARVALGVAALGVVGALAVLLLDPFSAATGRAGSAAATPPAAPVDPAAVVATVDGVPVTAAHLRRAATRLRAEVVAEFPMHGGRTAYWATPVAGRTPHEVLVERSLRAAVADIVLRRWACEAGLSTDPSEAGFRTRLDTENARREAARSSGRPMPGVPRYDEEGFARTETAEWSAALAGTLEVDVSEARLRARYTELLGRADPSTSPPPFDEARERIRRDLTTTAFDTELTHRITAARVLPGTSADPVVHQAE</sequence>
<dbReference type="AlphaFoldDB" id="A0A1T3NNW6"/>
<accession>A0A1T3NNW6</accession>
<keyword evidence="2" id="KW-0472">Membrane</keyword>